<feature type="transmembrane region" description="Helical" evidence="1">
    <location>
        <begin position="12"/>
        <end position="33"/>
    </location>
</feature>
<keyword evidence="1" id="KW-0812">Transmembrane</keyword>
<keyword evidence="1" id="KW-1133">Transmembrane helix</keyword>
<evidence type="ECO:0000313" key="2">
    <source>
        <dbReference type="EMBL" id="PNT77248.1"/>
    </source>
</evidence>
<reference evidence="3" key="3">
    <citation type="submission" date="2018-08" db="UniProtKB">
        <authorList>
            <consortium name="EnsemblPlants"/>
        </authorList>
    </citation>
    <scope>IDENTIFICATION</scope>
    <source>
        <strain evidence="3">cv. Bd21</strain>
    </source>
</reference>
<dbReference type="Gramene" id="PNT77248">
    <property type="protein sequence ID" value="PNT77248"/>
    <property type="gene ID" value="BRADI_1g59951v3"/>
</dbReference>
<organism evidence="2">
    <name type="scientific">Brachypodium distachyon</name>
    <name type="common">Purple false brome</name>
    <name type="synonym">Trachynia distachya</name>
    <dbReference type="NCBI Taxonomy" id="15368"/>
    <lineage>
        <taxon>Eukaryota</taxon>
        <taxon>Viridiplantae</taxon>
        <taxon>Streptophyta</taxon>
        <taxon>Embryophyta</taxon>
        <taxon>Tracheophyta</taxon>
        <taxon>Spermatophyta</taxon>
        <taxon>Magnoliopsida</taxon>
        <taxon>Liliopsida</taxon>
        <taxon>Poales</taxon>
        <taxon>Poaceae</taxon>
        <taxon>BOP clade</taxon>
        <taxon>Pooideae</taxon>
        <taxon>Stipodae</taxon>
        <taxon>Brachypodieae</taxon>
        <taxon>Brachypodium</taxon>
    </lineage>
</organism>
<accession>A0A2K2DSI6</accession>
<dbReference type="EMBL" id="CM000880">
    <property type="protein sequence ID" value="PNT77248.1"/>
    <property type="molecule type" value="Genomic_DNA"/>
</dbReference>
<dbReference type="InParanoid" id="A0A2K2DSI6"/>
<feature type="transmembrane region" description="Helical" evidence="1">
    <location>
        <begin position="39"/>
        <end position="55"/>
    </location>
</feature>
<name>A0A2K2DSI6_BRADI</name>
<keyword evidence="1" id="KW-0472">Membrane</keyword>
<protein>
    <submittedName>
        <fullName evidence="2 3">Uncharacterized protein</fullName>
    </submittedName>
</protein>
<gene>
    <name evidence="2" type="ORF">BRADI_1g59951v3</name>
</gene>
<keyword evidence="4" id="KW-1185">Reference proteome</keyword>
<proteinExistence type="predicted"/>
<dbReference type="AlphaFoldDB" id="A0A2K2DSI6"/>
<dbReference type="Proteomes" id="UP000008810">
    <property type="component" value="Chromosome 1"/>
</dbReference>
<reference evidence="2" key="2">
    <citation type="submission" date="2017-06" db="EMBL/GenBank/DDBJ databases">
        <title>WGS assembly of Brachypodium distachyon.</title>
        <authorList>
            <consortium name="The International Brachypodium Initiative"/>
            <person name="Lucas S."/>
            <person name="Harmon-Smith M."/>
            <person name="Lail K."/>
            <person name="Tice H."/>
            <person name="Grimwood J."/>
            <person name="Bruce D."/>
            <person name="Barry K."/>
            <person name="Shu S."/>
            <person name="Lindquist E."/>
            <person name="Wang M."/>
            <person name="Pitluck S."/>
            <person name="Vogel J.P."/>
            <person name="Garvin D.F."/>
            <person name="Mockler T.C."/>
            <person name="Schmutz J."/>
            <person name="Rokhsar D."/>
            <person name="Bevan M.W."/>
        </authorList>
    </citation>
    <scope>NUCLEOTIDE SEQUENCE</scope>
    <source>
        <strain evidence="2">Bd21</strain>
    </source>
</reference>
<dbReference type="OrthoDB" id="676037at2759"/>
<evidence type="ECO:0000313" key="4">
    <source>
        <dbReference type="Proteomes" id="UP000008810"/>
    </source>
</evidence>
<sequence length="118" mass="13603">MQRVVWRVVGSLFGAQLVPSFLWQLFAWMHAFLPKGDRFFVVGLAAIVWATWKCRNRVTFENYKLKSPFEIVFAAYAYLMSWAGLQKGTDVELLKEGTKKLVYNAQDLMRKMEEGGAC</sequence>
<evidence type="ECO:0000256" key="1">
    <source>
        <dbReference type="SAM" id="Phobius"/>
    </source>
</evidence>
<dbReference type="EnsemblPlants" id="PNT77248">
    <property type="protein sequence ID" value="PNT77248"/>
    <property type="gene ID" value="BRADI_1g59951v3"/>
</dbReference>
<reference evidence="2 3" key="1">
    <citation type="journal article" date="2010" name="Nature">
        <title>Genome sequencing and analysis of the model grass Brachypodium distachyon.</title>
        <authorList>
            <consortium name="International Brachypodium Initiative"/>
        </authorList>
    </citation>
    <scope>NUCLEOTIDE SEQUENCE [LARGE SCALE GENOMIC DNA]</scope>
    <source>
        <strain evidence="2 3">Bd21</strain>
    </source>
</reference>
<evidence type="ECO:0000313" key="3">
    <source>
        <dbReference type="EnsemblPlants" id="PNT77248"/>
    </source>
</evidence>